<dbReference type="SUPFAM" id="SSF46689">
    <property type="entry name" value="Homeodomain-like"/>
    <property type="match status" value="1"/>
</dbReference>
<dbReference type="InterPro" id="IPR035472">
    <property type="entry name" value="RpiR-like_SIS"/>
</dbReference>
<dbReference type="PROSITE" id="PS51464">
    <property type="entry name" value="SIS"/>
    <property type="match status" value="1"/>
</dbReference>
<keyword evidence="1" id="KW-0805">Transcription regulation</keyword>
<dbReference type="InterPro" id="IPR001347">
    <property type="entry name" value="SIS_dom"/>
</dbReference>
<dbReference type="Pfam" id="PF01380">
    <property type="entry name" value="SIS"/>
    <property type="match status" value="1"/>
</dbReference>
<evidence type="ECO:0000256" key="2">
    <source>
        <dbReference type="ARBA" id="ARBA00023125"/>
    </source>
</evidence>
<gene>
    <name evidence="6" type="ORF">GTW51_21295</name>
</gene>
<name>A0A6L9MNW0_9HYPH</name>
<feature type="domain" description="HTH rpiR-type" evidence="4">
    <location>
        <begin position="17"/>
        <end position="93"/>
    </location>
</feature>
<dbReference type="GO" id="GO:0003700">
    <property type="term" value="F:DNA-binding transcription factor activity"/>
    <property type="evidence" value="ECO:0007669"/>
    <property type="project" value="InterPro"/>
</dbReference>
<keyword evidence="2" id="KW-0238">DNA-binding</keyword>
<dbReference type="GO" id="GO:0003677">
    <property type="term" value="F:DNA binding"/>
    <property type="evidence" value="ECO:0007669"/>
    <property type="project" value="UniProtKB-KW"/>
</dbReference>
<comment type="caution">
    <text evidence="6">The sequence shown here is derived from an EMBL/GenBank/DDBJ whole genome shotgun (WGS) entry which is preliminary data.</text>
</comment>
<sequence>MTKQRLETGALKALPPLSLIDRMRQQLPNMKRADKAVAEALLENIDAATRSSVKALAGRAGVSEPSVIRFARRMGCDGFSDFKIRLAQDYAIGRMYLSADYQHPASTGSEVAGHVYEATSQALASAFAQRDPDALERAADLIDGSRRIFCFGVGGSSANVAAEAENRLFRLDLAASATADAYKQRITAATAGKNDVFLMFSVTGRPRSLIESARSAKQCGASIIAVTAGGTPLADEADVLLPLVAFDEEKFFYMPNRGRYGQLFILDCLATLLGGRRMKHISSKLWNARTMLADLNGESENQPVGD</sequence>
<protein>
    <submittedName>
        <fullName evidence="6">SIS domain-containing protein</fullName>
    </submittedName>
</protein>
<dbReference type="InterPro" id="IPR046348">
    <property type="entry name" value="SIS_dom_sf"/>
</dbReference>
<dbReference type="InterPro" id="IPR000281">
    <property type="entry name" value="HTH_RpiR"/>
</dbReference>
<dbReference type="InterPro" id="IPR047640">
    <property type="entry name" value="RpiR-like"/>
</dbReference>
<keyword evidence="7" id="KW-1185">Reference proteome</keyword>
<dbReference type="PANTHER" id="PTHR30514">
    <property type="entry name" value="GLUCOKINASE"/>
    <property type="match status" value="1"/>
</dbReference>
<evidence type="ECO:0000256" key="3">
    <source>
        <dbReference type="ARBA" id="ARBA00023163"/>
    </source>
</evidence>
<organism evidence="6 7">
    <name type="scientific">Aurantimonas aggregata</name>
    <dbReference type="NCBI Taxonomy" id="2047720"/>
    <lineage>
        <taxon>Bacteria</taxon>
        <taxon>Pseudomonadati</taxon>
        <taxon>Pseudomonadota</taxon>
        <taxon>Alphaproteobacteria</taxon>
        <taxon>Hyphomicrobiales</taxon>
        <taxon>Aurantimonadaceae</taxon>
        <taxon>Aurantimonas</taxon>
    </lineage>
</organism>
<dbReference type="PANTHER" id="PTHR30514:SF1">
    <property type="entry name" value="HTH-TYPE TRANSCRIPTIONAL REGULATOR HEXR-RELATED"/>
    <property type="match status" value="1"/>
</dbReference>
<evidence type="ECO:0000313" key="6">
    <source>
        <dbReference type="EMBL" id="NDV89200.1"/>
    </source>
</evidence>
<dbReference type="GO" id="GO:0097367">
    <property type="term" value="F:carbohydrate derivative binding"/>
    <property type="evidence" value="ECO:0007669"/>
    <property type="project" value="InterPro"/>
</dbReference>
<feature type="domain" description="SIS" evidence="5">
    <location>
        <begin position="138"/>
        <end position="279"/>
    </location>
</feature>
<dbReference type="CDD" id="cd05013">
    <property type="entry name" value="SIS_RpiR"/>
    <property type="match status" value="1"/>
</dbReference>
<proteinExistence type="predicted"/>
<dbReference type="Proteomes" id="UP000476332">
    <property type="component" value="Unassembled WGS sequence"/>
</dbReference>
<dbReference type="InterPro" id="IPR036388">
    <property type="entry name" value="WH-like_DNA-bd_sf"/>
</dbReference>
<evidence type="ECO:0000313" key="7">
    <source>
        <dbReference type="Proteomes" id="UP000476332"/>
    </source>
</evidence>
<evidence type="ECO:0000259" key="5">
    <source>
        <dbReference type="PROSITE" id="PS51464"/>
    </source>
</evidence>
<reference evidence="6 7" key="1">
    <citation type="submission" date="2020-01" db="EMBL/GenBank/DDBJ databases">
        <title>Genomes of bacteria type strains.</title>
        <authorList>
            <person name="Chen J."/>
            <person name="Zhu S."/>
            <person name="Chen J."/>
        </authorList>
    </citation>
    <scope>NUCLEOTIDE SEQUENCE [LARGE SCALE GENOMIC DNA]</scope>
    <source>
        <strain evidence="6 7">KCTC 52919</strain>
    </source>
</reference>
<dbReference type="SUPFAM" id="SSF53697">
    <property type="entry name" value="SIS domain"/>
    <property type="match status" value="1"/>
</dbReference>
<keyword evidence="3" id="KW-0804">Transcription</keyword>
<evidence type="ECO:0000256" key="1">
    <source>
        <dbReference type="ARBA" id="ARBA00023015"/>
    </source>
</evidence>
<dbReference type="PROSITE" id="PS51071">
    <property type="entry name" value="HTH_RPIR"/>
    <property type="match status" value="1"/>
</dbReference>
<dbReference type="Pfam" id="PF01418">
    <property type="entry name" value="HTH_6"/>
    <property type="match status" value="1"/>
</dbReference>
<dbReference type="AlphaFoldDB" id="A0A6L9MNW0"/>
<dbReference type="GO" id="GO:1901135">
    <property type="term" value="P:carbohydrate derivative metabolic process"/>
    <property type="evidence" value="ECO:0007669"/>
    <property type="project" value="InterPro"/>
</dbReference>
<dbReference type="Gene3D" id="1.10.10.10">
    <property type="entry name" value="Winged helix-like DNA-binding domain superfamily/Winged helix DNA-binding domain"/>
    <property type="match status" value="1"/>
</dbReference>
<accession>A0A6L9MNW0</accession>
<dbReference type="EMBL" id="JAAAMJ010000031">
    <property type="protein sequence ID" value="NDV89200.1"/>
    <property type="molecule type" value="Genomic_DNA"/>
</dbReference>
<dbReference type="Gene3D" id="3.40.50.10490">
    <property type="entry name" value="Glucose-6-phosphate isomerase like protein, domain 1"/>
    <property type="match status" value="1"/>
</dbReference>
<dbReference type="InterPro" id="IPR009057">
    <property type="entry name" value="Homeodomain-like_sf"/>
</dbReference>
<evidence type="ECO:0000259" key="4">
    <source>
        <dbReference type="PROSITE" id="PS51071"/>
    </source>
</evidence>